<sequence>MMINRSAAMALLLPLLLVLFLATSGQANADEPSTSHSKSYETSMGPSAATGGHRHREIKIGPCFPSRDSNALSDKGNAPSCIKRCTSKGYAGGRCDTVSGGLPGDCFCVTLDGRA</sequence>
<dbReference type="Gramene" id="KXG29516">
    <property type="protein sequence ID" value="KXG29516"/>
    <property type="gene ID" value="SORBI_3004G048500"/>
</dbReference>
<name>A0A194YMV1_SORBI</name>
<keyword evidence="2" id="KW-0732">Signal</keyword>
<organism evidence="3 4">
    <name type="scientific">Sorghum bicolor</name>
    <name type="common">Sorghum</name>
    <name type="synonym">Sorghum vulgare</name>
    <dbReference type="NCBI Taxonomy" id="4558"/>
    <lineage>
        <taxon>Eukaryota</taxon>
        <taxon>Viridiplantae</taxon>
        <taxon>Streptophyta</taxon>
        <taxon>Embryophyta</taxon>
        <taxon>Tracheophyta</taxon>
        <taxon>Spermatophyta</taxon>
        <taxon>Magnoliopsida</taxon>
        <taxon>Liliopsida</taxon>
        <taxon>Poales</taxon>
        <taxon>Poaceae</taxon>
        <taxon>PACMAD clade</taxon>
        <taxon>Panicoideae</taxon>
        <taxon>Andropogonodae</taxon>
        <taxon>Andropogoneae</taxon>
        <taxon>Sorghinae</taxon>
        <taxon>Sorghum</taxon>
    </lineage>
</organism>
<dbReference type="OMA" id="HNHREIK"/>
<evidence type="ECO:0000313" key="4">
    <source>
        <dbReference type="Proteomes" id="UP000000768"/>
    </source>
</evidence>
<evidence type="ECO:0000313" key="3">
    <source>
        <dbReference type="EMBL" id="KXG29516.1"/>
    </source>
</evidence>
<feature type="region of interest" description="Disordered" evidence="1">
    <location>
        <begin position="27"/>
        <end position="54"/>
    </location>
</feature>
<evidence type="ECO:0008006" key="5">
    <source>
        <dbReference type="Google" id="ProtNLM"/>
    </source>
</evidence>
<keyword evidence="4" id="KW-1185">Reference proteome</keyword>
<gene>
    <name evidence="3" type="ORF">SORBI_3004G048500</name>
</gene>
<evidence type="ECO:0000256" key="1">
    <source>
        <dbReference type="SAM" id="MobiDB-lite"/>
    </source>
</evidence>
<protein>
    <recommendedName>
        <fullName evidence="5">Knottin scorpion toxin-like domain-containing protein</fullName>
    </recommendedName>
</protein>
<feature type="compositionally biased region" description="Polar residues" evidence="1">
    <location>
        <begin position="27"/>
        <end position="45"/>
    </location>
</feature>
<accession>A0A194YMV1</accession>
<evidence type="ECO:0000256" key="2">
    <source>
        <dbReference type="SAM" id="SignalP"/>
    </source>
</evidence>
<reference evidence="4" key="2">
    <citation type="journal article" date="2018" name="Plant J.">
        <title>The Sorghum bicolor reference genome: improved assembly, gene annotations, a transcriptome atlas, and signatures of genome organization.</title>
        <authorList>
            <person name="McCormick R.F."/>
            <person name="Truong S.K."/>
            <person name="Sreedasyam A."/>
            <person name="Jenkins J."/>
            <person name="Shu S."/>
            <person name="Sims D."/>
            <person name="Kennedy M."/>
            <person name="Amirebrahimi M."/>
            <person name="Weers B.D."/>
            <person name="McKinley B."/>
            <person name="Mattison A."/>
            <person name="Morishige D.T."/>
            <person name="Grimwood J."/>
            <person name="Schmutz J."/>
            <person name="Mullet J.E."/>
        </authorList>
    </citation>
    <scope>NUCLEOTIDE SEQUENCE [LARGE SCALE GENOMIC DNA]</scope>
    <source>
        <strain evidence="4">cv. BTx623</strain>
    </source>
</reference>
<feature type="signal peptide" evidence="2">
    <location>
        <begin position="1"/>
        <end position="29"/>
    </location>
</feature>
<dbReference type="Proteomes" id="UP000000768">
    <property type="component" value="Chromosome 4"/>
</dbReference>
<dbReference type="AlphaFoldDB" id="A0A194YMV1"/>
<dbReference type="InParanoid" id="A0A194YMV1"/>
<proteinExistence type="predicted"/>
<dbReference type="OrthoDB" id="10426067at2759"/>
<dbReference type="EMBL" id="CM000763">
    <property type="protein sequence ID" value="KXG29516.1"/>
    <property type="molecule type" value="Genomic_DNA"/>
</dbReference>
<reference evidence="3 4" key="1">
    <citation type="journal article" date="2009" name="Nature">
        <title>The Sorghum bicolor genome and the diversification of grasses.</title>
        <authorList>
            <person name="Paterson A.H."/>
            <person name="Bowers J.E."/>
            <person name="Bruggmann R."/>
            <person name="Dubchak I."/>
            <person name="Grimwood J."/>
            <person name="Gundlach H."/>
            <person name="Haberer G."/>
            <person name="Hellsten U."/>
            <person name="Mitros T."/>
            <person name="Poliakov A."/>
            <person name="Schmutz J."/>
            <person name="Spannagl M."/>
            <person name="Tang H."/>
            <person name="Wang X."/>
            <person name="Wicker T."/>
            <person name="Bharti A.K."/>
            <person name="Chapman J."/>
            <person name="Feltus F.A."/>
            <person name="Gowik U."/>
            <person name="Grigoriev I.V."/>
            <person name="Lyons E."/>
            <person name="Maher C.A."/>
            <person name="Martis M."/>
            <person name="Narechania A."/>
            <person name="Otillar R.P."/>
            <person name="Penning B.W."/>
            <person name="Salamov A.A."/>
            <person name="Wang Y."/>
            <person name="Zhang L."/>
            <person name="Carpita N.C."/>
            <person name="Freeling M."/>
            <person name="Gingle A.R."/>
            <person name="Hash C.T."/>
            <person name="Keller B."/>
            <person name="Klein P."/>
            <person name="Kresovich S."/>
            <person name="McCann M.C."/>
            <person name="Ming R."/>
            <person name="Peterson D.G."/>
            <person name="Mehboob-ur-Rahman"/>
            <person name="Ware D."/>
            <person name="Westhoff P."/>
            <person name="Mayer K.F."/>
            <person name="Messing J."/>
            <person name="Rokhsar D.S."/>
        </authorList>
    </citation>
    <scope>NUCLEOTIDE SEQUENCE [LARGE SCALE GENOMIC DNA]</scope>
    <source>
        <strain evidence="4">cv. BTx623</strain>
    </source>
</reference>
<feature type="chain" id="PRO_5008268966" description="Knottin scorpion toxin-like domain-containing protein" evidence="2">
    <location>
        <begin position="30"/>
        <end position="115"/>
    </location>
</feature>